<evidence type="ECO:0000256" key="4">
    <source>
        <dbReference type="ARBA" id="ARBA00022655"/>
    </source>
</evidence>
<comment type="pathway">
    <text evidence="1 8">Cofactor biosynthesis; (R)-pantothenate biosynthesis; (R)-pantothenate from (R)-pantoate and beta-alanine: step 1/1.</text>
</comment>
<evidence type="ECO:0000256" key="7">
    <source>
        <dbReference type="ARBA" id="ARBA00048258"/>
    </source>
</evidence>
<organism evidence="9 10">
    <name type="scientific">Paenibacillus chungangensis</name>
    <dbReference type="NCBI Taxonomy" id="696535"/>
    <lineage>
        <taxon>Bacteria</taxon>
        <taxon>Bacillati</taxon>
        <taxon>Bacillota</taxon>
        <taxon>Bacilli</taxon>
        <taxon>Bacillales</taxon>
        <taxon>Paenibacillaceae</taxon>
        <taxon>Paenibacillus</taxon>
    </lineage>
</organism>
<keyword evidence="3 8" id="KW-0436">Ligase</keyword>
<dbReference type="EC" id="6.3.2.1" evidence="8"/>
<keyword evidence="10" id="KW-1185">Reference proteome</keyword>
<evidence type="ECO:0000256" key="6">
    <source>
        <dbReference type="ARBA" id="ARBA00022840"/>
    </source>
</evidence>
<dbReference type="InterPro" id="IPR014729">
    <property type="entry name" value="Rossmann-like_a/b/a_fold"/>
</dbReference>
<feature type="binding site" evidence="8">
    <location>
        <begin position="184"/>
        <end position="187"/>
    </location>
    <ligand>
        <name>ATP</name>
        <dbReference type="ChEBI" id="CHEBI:30616"/>
    </ligand>
</feature>
<dbReference type="Gene3D" id="3.40.50.620">
    <property type="entry name" value="HUPs"/>
    <property type="match status" value="1"/>
</dbReference>
<keyword evidence="8" id="KW-0963">Cytoplasm</keyword>
<dbReference type="PANTHER" id="PTHR21299">
    <property type="entry name" value="CYTIDYLATE KINASE/PANTOATE-BETA-ALANINE LIGASE"/>
    <property type="match status" value="1"/>
</dbReference>
<dbReference type="InterPro" id="IPR003721">
    <property type="entry name" value="Pantoate_ligase"/>
</dbReference>
<feature type="binding site" evidence="8">
    <location>
        <position position="176"/>
    </location>
    <ligand>
        <name>ATP</name>
        <dbReference type="ChEBI" id="CHEBI:30616"/>
    </ligand>
</feature>
<dbReference type="PANTHER" id="PTHR21299:SF1">
    <property type="entry name" value="PANTOATE--BETA-ALANINE LIGASE"/>
    <property type="match status" value="1"/>
</dbReference>
<keyword evidence="6 8" id="KW-0067">ATP-binding</keyword>
<evidence type="ECO:0000256" key="1">
    <source>
        <dbReference type="ARBA" id="ARBA00004990"/>
    </source>
</evidence>
<dbReference type="RefSeq" id="WP_377562656.1">
    <property type="nucleotide sequence ID" value="NZ_JBHTJZ010000005.1"/>
</dbReference>
<dbReference type="CDD" id="cd00560">
    <property type="entry name" value="PanC"/>
    <property type="match status" value="1"/>
</dbReference>
<comment type="miscellaneous">
    <text evidence="8">The reaction proceeds by a bi uni uni bi ping pong mechanism.</text>
</comment>
<dbReference type="HAMAP" id="MF_00158">
    <property type="entry name" value="PanC"/>
    <property type="match status" value="1"/>
</dbReference>
<evidence type="ECO:0000256" key="2">
    <source>
        <dbReference type="ARBA" id="ARBA00009256"/>
    </source>
</evidence>
<name>A0ABW3HN19_9BACL</name>
<evidence type="ECO:0000256" key="3">
    <source>
        <dbReference type="ARBA" id="ARBA00022598"/>
    </source>
</evidence>
<evidence type="ECO:0000256" key="5">
    <source>
        <dbReference type="ARBA" id="ARBA00022741"/>
    </source>
</evidence>
<comment type="function">
    <text evidence="8">Catalyzes the condensation of pantoate with beta-alanine in an ATP-dependent reaction via a pantoyl-adenylate intermediate.</text>
</comment>
<dbReference type="Proteomes" id="UP001596989">
    <property type="component" value="Unassembled WGS sequence"/>
</dbReference>
<evidence type="ECO:0000313" key="10">
    <source>
        <dbReference type="Proteomes" id="UP001596989"/>
    </source>
</evidence>
<dbReference type="NCBIfam" id="TIGR00018">
    <property type="entry name" value="panC"/>
    <property type="match status" value="1"/>
</dbReference>
<keyword evidence="4 8" id="KW-0566">Pantothenate biosynthesis</keyword>
<evidence type="ECO:0000313" key="9">
    <source>
        <dbReference type="EMBL" id="MFD0958852.1"/>
    </source>
</evidence>
<comment type="similarity">
    <text evidence="2 8">Belongs to the pantothenate synthetase family.</text>
</comment>
<comment type="subunit">
    <text evidence="8">Homodimer.</text>
</comment>
<protein>
    <recommendedName>
        <fullName evidence="8">Pantothenate synthetase</fullName>
        <shortName evidence="8">PS</shortName>
        <ecNumber evidence="8">6.3.2.1</ecNumber>
    </recommendedName>
    <alternativeName>
        <fullName evidence="8">Pantoate--beta-alanine ligase</fullName>
    </alternativeName>
    <alternativeName>
        <fullName evidence="8">Pantoate-activating enzyme</fullName>
    </alternativeName>
</protein>
<proteinExistence type="inferred from homology"/>
<dbReference type="SUPFAM" id="SSF52374">
    <property type="entry name" value="Nucleotidylyl transferase"/>
    <property type="match status" value="1"/>
</dbReference>
<comment type="caution">
    <text evidence="9">The sequence shown here is derived from an EMBL/GenBank/DDBJ whole genome shotgun (WGS) entry which is preliminary data.</text>
</comment>
<dbReference type="InterPro" id="IPR042176">
    <property type="entry name" value="Pantoate_ligase_C"/>
</dbReference>
<dbReference type="GO" id="GO:0004592">
    <property type="term" value="F:pantoate-beta-alanine ligase activity"/>
    <property type="evidence" value="ECO:0007669"/>
    <property type="project" value="UniProtKB-EC"/>
</dbReference>
<comment type="subcellular location">
    <subcellularLocation>
        <location evidence="8">Cytoplasm</location>
    </subcellularLocation>
</comment>
<feature type="binding site" evidence="8">
    <location>
        <position position="61"/>
    </location>
    <ligand>
        <name>beta-alanine</name>
        <dbReference type="ChEBI" id="CHEBI:57966"/>
    </ligand>
</feature>
<feature type="binding site" evidence="8">
    <location>
        <begin position="30"/>
        <end position="37"/>
    </location>
    <ligand>
        <name>ATP</name>
        <dbReference type="ChEBI" id="CHEBI:30616"/>
    </ligand>
</feature>
<feature type="binding site" evidence="8">
    <location>
        <begin position="147"/>
        <end position="150"/>
    </location>
    <ligand>
        <name>ATP</name>
        <dbReference type="ChEBI" id="CHEBI:30616"/>
    </ligand>
</feature>
<dbReference type="EMBL" id="JBHTJZ010000005">
    <property type="protein sequence ID" value="MFD0958852.1"/>
    <property type="molecule type" value="Genomic_DNA"/>
</dbReference>
<gene>
    <name evidence="8 9" type="primary">panC</name>
    <name evidence="9" type="ORF">ACFQ2I_05550</name>
</gene>
<evidence type="ECO:0000256" key="8">
    <source>
        <dbReference type="HAMAP-Rule" id="MF_00158"/>
    </source>
</evidence>
<comment type="catalytic activity">
    <reaction evidence="7 8">
        <text>(R)-pantoate + beta-alanine + ATP = (R)-pantothenate + AMP + diphosphate + H(+)</text>
        <dbReference type="Rhea" id="RHEA:10912"/>
        <dbReference type="ChEBI" id="CHEBI:15378"/>
        <dbReference type="ChEBI" id="CHEBI:15980"/>
        <dbReference type="ChEBI" id="CHEBI:29032"/>
        <dbReference type="ChEBI" id="CHEBI:30616"/>
        <dbReference type="ChEBI" id="CHEBI:33019"/>
        <dbReference type="ChEBI" id="CHEBI:57966"/>
        <dbReference type="ChEBI" id="CHEBI:456215"/>
        <dbReference type="EC" id="6.3.2.1"/>
    </reaction>
</comment>
<reference evidence="10" key="1">
    <citation type="journal article" date="2019" name="Int. J. Syst. Evol. Microbiol.">
        <title>The Global Catalogue of Microorganisms (GCM) 10K type strain sequencing project: providing services to taxonomists for standard genome sequencing and annotation.</title>
        <authorList>
            <consortium name="The Broad Institute Genomics Platform"/>
            <consortium name="The Broad Institute Genome Sequencing Center for Infectious Disease"/>
            <person name="Wu L."/>
            <person name="Ma J."/>
        </authorList>
    </citation>
    <scope>NUCLEOTIDE SEQUENCE [LARGE SCALE GENOMIC DNA]</scope>
    <source>
        <strain evidence="10">CCUG 59129</strain>
    </source>
</reference>
<feature type="active site" description="Proton donor" evidence="8">
    <location>
        <position position="37"/>
    </location>
</feature>
<accession>A0ABW3HN19</accession>
<dbReference type="Pfam" id="PF02569">
    <property type="entry name" value="Pantoate_ligase"/>
    <property type="match status" value="1"/>
</dbReference>
<feature type="binding site" evidence="8">
    <location>
        <position position="61"/>
    </location>
    <ligand>
        <name>(R)-pantoate</name>
        <dbReference type="ChEBI" id="CHEBI:15980"/>
    </ligand>
</feature>
<keyword evidence="5 8" id="KW-0547">Nucleotide-binding</keyword>
<feature type="binding site" evidence="8">
    <location>
        <position position="153"/>
    </location>
    <ligand>
        <name>(R)-pantoate</name>
        <dbReference type="ChEBI" id="CHEBI:15980"/>
    </ligand>
</feature>
<sequence length="290" mass="32246">MIIVRTKEELRHAIREMADDGQSIGLVPTMGYLHEGHASLLTAAREQCEVTVLSIFVNPLQFGANEDLDTYPRDETRDIALAGSCHTDIVFIPSVQEMYSSRPLTSVKVSEITEQLCGASRPGHFDGVGIVIAKLFHLVKPHRAYFGMKDAQQVAVIEQLVHDLDFDVEIVRMPTVREPDGLALSSRNVRLSPEQRHQALVLSKVLKDAARWLKGPEMTVDSLLKAVRTEIGKMKEAEIDYVELMQYPSLQRVPGKQCLQEASGTVILALAVKFGATRLIDNALYTIGER</sequence>
<dbReference type="Gene3D" id="3.30.1300.10">
    <property type="entry name" value="Pantoate-beta-alanine ligase, C-terminal domain"/>
    <property type="match status" value="1"/>
</dbReference>